<accession>A0AC61RB11</accession>
<organism evidence="1 2">
    <name type="scientific">Lepagella muris</name>
    <dbReference type="NCBI Taxonomy" id="3032870"/>
    <lineage>
        <taxon>Bacteria</taxon>
        <taxon>Pseudomonadati</taxon>
        <taxon>Bacteroidota</taxon>
        <taxon>Bacteroidia</taxon>
        <taxon>Bacteroidales</taxon>
        <taxon>Muribaculaceae</taxon>
        <taxon>Lepagella</taxon>
    </lineage>
</organism>
<keyword evidence="2" id="KW-1185">Reference proteome</keyword>
<comment type="caution">
    <text evidence="1">The sequence shown here is derived from an EMBL/GenBank/DDBJ whole genome shotgun (WGS) entry which is preliminary data.</text>
</comment>
<reference evidence="1" key="1">
    <citation type="submission" date="2019-04" db="EMBL/GenBank/DDBJ databases">
        <title>Microbes associate with the intestines of laboratory mice.</title>
        <authorList>
            <person name="Navarre W."/>
            <person name="Wong E."/>
            <person name="Huang K."/>
            <person name="Tropini C."/>
            <person name="Ng K."/>
            <person name="Yu B."/>
        </authorList>
    </citation>
    <scope>NUCLEOTIDE SEQUENCE</scope>
    <source>
        <strain evidence="1">NM04_E33</strain>
    </source>
</reference>
<gene>
    <name evidence="1" type="ORF">E5331_19815</name>
</gene>
<evidence type="ECO:0000313" key="2">
    <source>
        <dbReference type="Proteomes" id="UP000306319"/>
    </source>
</evidence>
<proteinExistence type="predicted"/>
<sequence length="195" mass="22039">MADKKSLKGTKTEKNLANAFVAETTAYARYTYFAQTAQKELYFHFANIFTETAANELHHAKIFLKYLTNGPVVTDPVSVDPGILSPTVANLAVASAEEEKEGVEQYTKSAEVAEEEGFSDIAGVFRSIAKIENHHKERFDLMKWQIDNDKVWKRDEPIKWQCLVCGYIFEGTEPPVKCPACSHPYQHFMPAEENV</sequence>
<protein>
    <submittedName>
        <fullName evidence="1">Rubrerythrin family protein</fullName>
    </submittedName>
</protein>
<name>A0AC61RB11_9BACT</name>
<dbReference type="EMBL" id="SRYB01000058">
    <property type="protein sequence ID" value="TGY75562.1"/>
    <property type="molecule type" value="Genomic_DNA"/>
</dbReference>
<evidence type="ECO:0000313" key="1">
    <source>
        <dbReference type="EMBL" id="TGY75562.1"/>
    </source>
</evidence>
<dbReference type="Proteomes" id="UP000306319">
    <property type="component" value="Unassembled WGS sequence"/>
</dbReference>